<feature type="disulfide bond" evidence="8">
    <location>
        <begin position="240"/>
        <end position="249"/>
    </location>
</feature>
<feature type="disulfide bond" evidence="8">
    <location>
        <begin position="476"/>
        <end position="485"/>
    </location>
</feature>
<dbReference type="SUPFAM" id="SSF56436">
    <property type="entry name" value="C-type lectin-like"/>
    <property type="match status" value="3"/>
</dbReference>
<dbReference type="InterPro" id="IPR018097">
    <property type="entry name" value="EGF_Ca-bd_CS"/>
</dbReference>
<keyword evidence="6 8" id="KW-1015">Disulfide bond</keyword>
<feature type="domain" description="EGF-like" evidence="10">
    <location>
        <begin position="141"/>
        <end position="176"/>
    </location>
</feature>
<dbReference type="InterPro" id="IPR000742">
    <property type="entry name" value="EGF"/>
</dbReference>
<feature type="domain" description="EGF-like" evidence="10">
    <location>
        <begin position="599"/>
        <end position="634"/>
    </location>
</feature>
<evidence type="ECO:0000259" key="10">
    <source>
        <dbReference type="PROSITE" id="PS50026"/>
    </source>
</evidence>
<evidence type="ECO:0000313" key="12">
    <source>
        <dbReference type="RefSeq" id="XP_035690005.1"/>
    </source>
</evidence>
<dbReference type="KEGG" id="bfo:118425306"/>
<keyword evidence="3 8" id="KW-0245">EGF-like domain</keyword>
<evidence type="ECO:0000256" key="7">
    <source>
        <dbReference type="ARBA" id="ARBA00023180"/>
    </source>
</evidence>
<dbReference type="AlphaFoldDB" id="A0A9J7N4Q9"/>
<name>A0A9J7N4Q9_BRAFL</name>
<feature type="domain" description="EGF-like" evidence="10">
    <location>
        <begin position="451"/>
        <end position="486"/>
    </location>
</feature>
<dbReference type="PRINTS" id="PR01983">
    <property type="entry name" value="NOTCH"/>
</dbReference>
<keyword evidence="2" id="KW-0964">Secreted</keyword>
<dbReference type="OMA" id="ECTEMPC"/>
<reference evidence="11" key="1">
    <citation type="journal article" date="2020" name="Nat. Ecol. Evol.">
        <title>Deeply conserved synteny resolves early events in vertebrate evolution.</title>
        <authorList>
            <person name="Simakov O."/>
            <person name="Marletaz F."/>
            <person name="Yue J.X."/>
            <person name="O'Connell B."/>
            <person name="Jenkins J."/>
            <person name="Brandt A."/>
            <person name="Calef R."/>
            <person name="Tung C.H."/>
            <person name="Huang T.K."/>
            <person name="Schmutz J."/>
            <person name="Satoh N."/>
            <person name="Yu J.K."/>
            <person name="Putnam N.H."/>
            <person name="Green R.E."/>
            <person name="Rokhsar D.S."/>
        </authorList>
    </citation>
    <scope>NUCLEOTIDE SEQUENCE [LARGE SCALE GENOMIC DNA]</scope>
    <source>
        <strain evidence="11">S238N-H82</strain>
    </source>
</reference>
<dbReference type="Pfam" id="PF25024">
    <property type="entry name" value="EGF_TEN"/>
    <property type="match status" value="1"/>
</dbReference>
<dbReference type="InterPro" id="IPR051145">
    <property type="entry name" value="GAS-SHBG-PROS"/>
</dbReference>
<dbReference type="RefSeq" id="XP_035690005.1">
    <property type="nucleotide sequence ID" value="XM_035834112.1"/>
</dbReference>
<dbReference type="Pfam" id="PF12661">
    <property type="entry name" value="hEGF"/>
    <property type="match status" value="1"/>
</dbReference>
<dbReference type="FunFam" id="2.10.25.10:FF:000095">
    <property type="entry name" value="Notch, isoform B"/>
    <property type="match status" value="1"/>
</dbReference>
<dbReference type="PROSITE" id="PS01187">
    <property type="entry name" value="EGF_CA"/>
    <property type="match status" value="4"/>
</dbReference>
<feature type="domain" description="EGF-like" evidence="10">
    <location>
        <begin position="178"/>
        <end position="213"/>
    </location>
</feature>
<feature type="disulfide bond" evidence="8">
    <location>
        <begin position="661"/>
        <end position="670"/>
    </location>
</feature>
<feature type="disulfide bond" evidence="8">
    <location>
        <begin position="529"/>
        <end position="539"/>
    </location>
</feature>
<evidence type="ECO:0000256" key="8">
    <source>
        <dbReference type="PROSITE-ProRule" id="PRU00076"/>
    </source>
</evidence>
<dbReference type="InterPro" id="IPR001304">
    <property type="entry name" value="C-type_lectin-like"/>
</dbReference>
<feature type="domain" description="EGF-like" evidence="10">
    <location>
        <begin position="47"/>
        <end position="82"/>
    </location>
</feature>
<dbReference type="GO" id="GO:0005509">
    <property type="term" value="F:calcium ion binding"/>
    <property type="evidence" value="ECO:0007669"/>
    <property type="project" value="InterPro"/>
</dbReference>
<feature type="disulfide bond" evidence="8">
    <location>
        <begin position="587"/>
        <end position="596"/>
    </location>
</feature>
<feature type="domain" description="EGF-like" evidence="10">
    <location>
        <begin position="488"/>
        <end position="523"/>
    </location>
</feature>
<feature type="compositionally biased region" description="Basic and acidic residues" evidence="9">
    <location>
        <begin position="406"/>
        <end position="416"/>
    </location>
</feature>
<sequence length="731" mass="80085">MPTTTIAMSTIGRCMTKPCQHGTCENQDGGYNCTCLPGWTGQNCQRDIDECAKMPCQHGRCVNQDGGYNCACSPGWTGQNCQQAKQCQSGWHKYNSHCYKFMTDVADWSTASSGCKQHGAFLASIKDGGENNVIAGLITNDIDECTEMPCQHGHCVNEDGGYNCACDPGWTGQNCQQDIDECTEMPCQHGRCVNKDGGYNCACDPGWTGQNCQQDVNECSGNPCLHGDCVNKDGGYKCTCKQGWTGQNCQQDIDECFSKPCQHGSCVNQDGGYNCTCKPGWTGQNCQDAPQCQDGWHKYNNHCYKRMSDRVGWSTASSRCKQHGAILASIKDRGENDFILDLFLNEMTESDAKQPAEILVLGSGLTRAAPPLPPPRNLASGEQVTVSGPEHNEESCSDTPNTPEGTDDRGHEDAETPRVSYRALKWTGPSFSAVTDSETMPTTIIAVSTLDIDECTEMPCQHGRCVNQDGGYNCICSPRWTGQNCQQDVNECIGNPCRYGDCQNKDGGYRCTCKQGWTGHDCQQDKDECSNNPCQHGRCVNKDGGYNCTCKPGWTGQTCQQDVNECSGNPCLHGDCENKDGGYKCTCKQGWTGQNCQQDIDECSNNPCQHGRCVNKDGGYNCTCKPGWTGQTCQQDIDECSNNPCRQGRCVNQDGGYNCTCEPGWTGQNCQDAPRCQNGWHKYNNHCYKRMSDRVGWSTASSRCKQHGAMLASIKDHGENNFILDLFLNGG</sequence>
<feature type="disulfide bond" evidence="8">
    <location>
        <begin position="624"/>
        <end position="633"/>
    </location>
</feature>
<feature type="disulfide bond" evidence="8">
    <location>
        <begin position="203"/>
        <end position="212"/>
    </location>
</feature>
<evidence type="ECO:0000256" key="2">
    <source>
        <dbReference type="ARBA" id="ARBA00022525"/>
    </source>
</evidence>
<feature type="disulfide bond" evidence="8">
    <location>
        <begin position="182"/>
        <end position="192"/>
    </location>
</feature>
<feature type="disulfide bond" evidence="8">
    <location>
        <begin position="566"/>
        <end position="576"/>
    </location>
</feature>
<protein>
    <submittedName>
        <fullName evidence="12">Fibropellin-1-like</fullName>
    </submittedName>
</protein>
<feature type="disulfide bond" evidence="8">
    <location>
        <begin position="72"/>
        <end position="81"/>
    </location>
</feature>
<feature type="domain" description="EGF-like" evidence="10">
    <location>
        <begin position="252"/>
        <end position="287"/>
    </location>
</feature>
<evidence type="ECO:0000256" key="1">
    <source>
        <dbReference type="ARBA" id="ARBA00004613"/>
    </source>
</evidence>
<dbReference type="FunFam" id="2.10.25.10:FF:000014">
    <property type="entry name" value="Latent-transforming growth factor beta-binding protein 3"/>
    <property type="match status" value="1"/>
</dbReference>
<evidence type="ECO:0000256" key="9">
    <source>
        <dbReference type="SAM" id="MobiDB-lite"/>
    </source>
</evidence>
<feature type="disulfide bond" evidence="8">
    <location>
        <begin position="455"/>
        <end position="465"/>
    </location>
</feature>
<dbReference type="InterPro" id="IPR001881">
    <property type="entry name" value="EGF-like_Ca-bd_dom"/>
</dbReference>
<feature type="disulfide bond" evidence="8">
    <location>
        <begin position="513"/>
        <end position="522"/>
    </location>
</feature>
<feature type="disulfide bond" evidence="8">
    <location>
        <begin position="277"/>
        <end position="286"/>
    </location>
</feature>
<proteinExistence type="predicted"/>
<feature type="disulfide bond" evidence="8">
    <location>
        <begin position="166"/>
        <end position="175"/>
    </location>
</feature>
<keyword evidence="4" id="KW-0732">Signal</keyword>
<evidence type="ECO:0000256" key="6">
    <source>
        <dbReference type="ARBA" id="ARBA00023157"/>
    </source>
</evidence>
<feature type="disulfide bond" evidence="8">
    <location>
        <begin position="492"/>
        <end position="502"/>
    </location>
</feature>
<dbReference type="Gene3D" id="3.10.100.10">
    <property type="entry name" value="Mannose-Binding Protein A, subunit A"/>
    <property type="match status" value="3"/>
</dbReference>
<dbReference type="FunFam" id="2.10.25.10:FF:000279">
    <property type="entry name" value="Neurogenic locus notch 1"/>
    <property type="match status" value="3"/>
</dbReference>
<keyword evidence="5" id="KW-0677">Repeat</keyword>
<feature type="disulfide bond" evidence="8">
    <location>
        <begin position="640"/>
        <end position="650"/>
    </location>
</feature>
<dbReference type="InterPro" id="IPR000152">
    <property type="entry name" value="EGF-type_Asp/Asn_hydroxyl_site"/>
</dbReference>
<evidence type="ECO:0000313" key="11">
    <source>
        <dbReference type="Proteomes" id="UP000001554"/>
    </source>
</evidence>
<dbReference type="InterPro" id="IPR009030">
    <property type="entry name" value="Growth_fac_rcpt_cys_sf"/>
</dbReference>
<feature type="domain" description="EGF-like" evidence="10">
    <location>
        <begin position="562"/>
        <end position="597"/>
    </location>
</feature>
<dbReference type="GO" id="GO:0005576">
    <property type="term" value="C:extracellular region"/>
    <property type="evidence" value="ECO:0007669"/>
    <property type="project" value="UniProtKB-SubCell"/>
</dbReference>
<comment type="caution">
    <text evidence="8">Lacks conserved residue(s) required for the propagation of feature annotation.</text>
</comment>
<dbReference type="GeneID" id="118425306"/>
<dbReference type="SUPFAM" id="SSF57184">
    <property type="entry name" value="Growth factor receptor domain"/>
    <property type="match status" value="3"/>
</dbReference>
<comment type="subcellular location">
    <subcellularLocation>
        <location evidence="1">Secreted</location>
    </subcellularLocation>
</comment>
<reference evidence="12" key="2">
    <citation type="submission" date="2025-08" db="UniProtKB">
        <authorList>
            <consortium name="RefSeq"/>
        </authorList>
    </citation>
    <scope>IDENTIFICATION</scope>
    <source>
        <strain evidence="12">S238N-H82</strain>
        <tissue evidence="12">Testes</tissue>
    </source>
</reference>
<feature type="disulfide bond" evidence="8">
    <location>
        <begin position="14"/>
        <end position="24"/>
    </location>
</feature>
<dbReference type="GO" id="GO:0005886">
    <property type="term" value="C:plasma membrane"/>
    <property type="evidence" value="ECO:0000318"/>
    <property type="project" value="GO_Central"/>
</dbReference>
<feature type="disulfide bond" evidence="8">
    <location>
        <begin position="603"/>
        <end position="613"/>
    </location>
</feature>
<dbReference type="InterPro" id="IPR016186">
    <property type="entry name" value="C-type_lectin-like/link_sf"/>
</dbReference>
<dbReference type="OrthoDB" id="283575at2759"/>
<dbReference type="Pfam" id="PF07645">
    <property type="entry name" value="EGF_CA"/>
    <property type="match status" value="5"/>
</dbReference>
<dbReference type="SMART" id="SM00179">
    <property type="entry name" value="EGF_CA"/>
    <property type="match status" value="12"/>
</dbReference>
<dbReference type="InterPro" id="IPR016187">
    <property type="entry name" value="CTDL_fold"/>
</dbReference>
<dbReference type="PANTHER" id="PTHR24040:SF13">
    <property type="entry name" value="FIBROPELLIN-1"/>
    <property type="match status" value="1"/>
</dbReference>
<evidence type="ECO:0000256" key="4">
    <source>
        <dbReference type="ARBA" id="ARBA00022729"/>
    </source>
</evidence>
<feature type="region of interest" description="Disordered" evidence="9">
    <location>
        <begin position="370"/>
        <end position="421"/>
    </location>
</feature>
<organism evidence="11 12">
    <name type="scientific">Branchiostoma floridae</name>
    <name type="common">Florida lancelet</name>
    <name type="synonym">Amphioxus</name>
    <dbReference type="NCBI Taxonomy" id="7739"/>
    <lineage>
        <taxon>Eukaryota</taxon>
        <taxon>Metazoa</taxon>
        <taxon>Chordata</taxon>
        <taxon>Cephalochordata</taxon>
        <taxon>Leptocardii</taxon>
        <taxon>Amphioxiformes</taxon>
        <taxon>Branchiostomatidae</taxon>
        <taxon>Branchiostoma</taxon>
    </lineage>
</organism>
<dbReference type="CDD" id="cd00037">
    <property type="entry name" value="CLECT"/>
    <property type="match status" value="2"/>
</dbReference>
<feature type="disulfide bond" evidence="8">
    <location>
        <begin position="35"/>
        <end position="44"/>
    </location>
</feature>
<evidence type="ECO:0000256" key="5">
    <source>
        <dbReference type="ARBA" id="ARBA00022737"/>
    </source>
</evidence>
<feature type="domain" description="EGF-like" evidence="10">
    <location>
        <begin position="10"/>
        <end position="45"/>
    </location>
</feature>
<dbReference type="CDD" id="cd00054">
    <property type="entry name" value="EGF_CA"/>
    <property type="match status" value="12"/>
</dbReference>
<dbReference type="PROSITE" id="PS00010">
    <property type="entry name" value="ASX_HYDROXYL"/>
    <property type="match status" value="12"/>
</dbReference>
<dbReference type="SUPFAM" id="SSF57196">
    <property type="entry name" value="EGF/Laminin"/>
    <property type="match status" value="3"/>
</dbReference>
<dbReference type="PROSITE" id="PS50026">
    <property type="entry name" value="EGF_3"/>
    <property type="match status" value="12"/>
</dbReference>
<feature type="disulfide bond" evidence="8">
    <location>
        <begin position="145"/>
        <end position="155"/>
    </location>
</feature>
<dbReference type="SMART" id="SM00181">
    <property type="entry name" value="EGF"/>
    <property type="match status" value="12"/>
</dbReference>
<dbReference type="FunFam" id="2.10.25.10:FF:000901">
    <property type="entry name" value="Uncharacterized protein"/>
    <property type="match status" value="6"/>
</dbReference>
<dbReference type="Proteomes" id="UP000001554">
    <property type="component" value="Chromosome 11"/>
</dbReference>
<feature type="disulfide bond" evidence="8">
    <location>
        <begin position="51"/>
        <end position="61"/>
    </location>
</feature>
<dbReference type="Gene3D" id="2.10.25.10">
    <property type="entry name" value="Laminin"/>
    <property type="match status" value="12"/>
</dbReference>
<dbReference type="InterPro" id="IPR049883">
    <property type="entry name" value="NOTCH1_EGF-like"/>
</dbReference>
<feature type="disulfide bond" evidence="8">
    <location>
        <begin position="256"/>
        <end position="266"/>
    </location>
</feature>
<feature type="disulfide bond" evidence="8">
    <location>
        <begin position="219"/>
        <end position="229"/>
    </location>
</feature>
<dbReference type="PROSITE" id="PS01186">
    <property type="entry name" value="EGF_2"/>
    <property type="match status" value="11"/>
</dbReference>
<keyword evidence="11" id="KW-1185">Reference proteome</keyword>
<accession>A0A9J7N4Q9</accession>
<dbReference type="PANTHER" id="PTHR24040">
    <property type="entry name" value="LAMININ G-LIKE DOMAIN-CONTAINING PROTEIN"/>
    <property type="match status" value="1"/>
</dbReference>
<feature type="domain" description="EGF-like" evidence="10">
    <location>
        <begin position="215"/>
        <end position="250"/>
    </location>
</feature>
<keyword evidence="7" id="KW-0325">Glycoprotein</keyword>
<feature type="domain" description="EGF-like" evidence="10">
    <location>
        <begin position="636"/>
        <end position="671"/>
    </location>
</feature>
<dbReference type="PROSITE" id="PS00022">
    <property type="entry name" value="EGF_1"/>
    <property type="match status" value="12"/>
</dbReference>
<dbReference type="InterPro" id="IPR013032">
    <property type="entry name" value="EGF-like_CS"/>
</dbReference>
<evidence type="ECO:0000256" key="3">
    <source>
        <dbReference type="ARBA" id="ARBA00022536"/>
    </source>
</evidence>
<feature type="domain" description="EGF-like" evidence="10">
    <location>
        <begin position="525"/>
        <end position="560"/>
    </location>
</feature>
<gene>
    <name evidence="12" type="primary">LOC118425306</name>
</gene>
<dbReference type="SMART" id="SM00034">
    <property type="entry name" value="CLECT"/>
    <property type="match status" value="2"/>
</dbReference>
<feature type="disulfide bond" evidence="8">
    <location>
        <begin position="550"/>
        <end position="559"/>
    </location>
</feature>